<keyword evidence="3" id="KW-1185">Reference proteome</keyword>
<dbReference type="Gene3D" id="3.90.1300.10">
    <property type="entry name" value="Amidase signature (AS) domain"/>
    <property type="match status" value="2"/>
</dbReference>
<dbReference type="InterPro" id="IPR023631">
    <property type="entry name" value="Amidase_dom"/>
</dbReference>
<dbReference type="EMBL" id="KZ613475">
    <property type="protein sequence ID" value="PMD23505.1"/>
    <property type="molecule type" value="Genomic_DNA"/>
</dbReference>
<dbReference type="SUPFAM" id="SSF75304">
    <property type="entry name" value="Amidase signature (AS) enzymes"/>
    <property type="match status" value="1"/>
</dbReference>
<proteinExistence type="predicted"/>
<dbReference type="PANTHER" id="PTHR42678">
    <property type="entry name" value="AMIDASE"/>
    <property type="match status" value="1"/>
</dbReference>
<accession>A0A2J6QB75</accession>
<protein>
    <submittedName>
        <fullName evidence="2">Amidase signature enzyme</fullName>
    </submittedName>
</protein>
<dbReference type="OrthoDB" id="566138at2759"/>
<feature type="domain" description="Amidase" evidence="1">
    <location>
        <begin position="55"/>
        <end position="106"/>
    </location>
</feature>
<evidence type="ECO:0000313" key="3">
    <source>
        <dbReference type="Proteomes" id="UP000235672"/>
    </source>
</evidence>
<dbReference type="PANTHER" id="PTHR42678:SF34">
    <property type="entry name" value="OS04G0183300 PROTEIN"/>
    <property type="match status" value="1"/>
</dbReference>
<evidence type="ECO:0000259" key="1">
    <source>
        <dbReference type="Pfam" id="PF01425"/>
    </source>
</evidence>
<evidence type="ECO:0000313" key="2">
    <source>
        <dbReference type="EMBL" id="PMD23505.1"/>
    </source>
</evidence>
<dbReference type="STRING" id="1745343.A0A2J6QB75"/>
<sequence length="459" mass="49878">MIAVTRESSPHPDLTVELQALLKDVRHEVGRNHYDNAQRKSFTSRLQVDILDEGWKADSIRGPLHGIPIIVKDTINTYPDLGMPTTLGTRTLGKARPAGNAKIIEKESKGDSRMFPNGGQTQSAYIEDMSFCSRIPEAHGVDLRSVLQRFSPLSIGGETDGSMLTPGRRNSLYALKLTVGNFAADGIYRLTKTSDSGGMAKCSADLTILTRILLSTSPANHASQDLKNVHKMQFKGLHDRIQEYKKQTLEAYQSAIDIVKSHGGKVVTQVEVTPASKITYGGQSGYGILHNTEFRPQFDEYLQELGSSPVRSLADVIKFSDGHPDLGFSLGKLMLSPDQSKLISMQNNATPPDNLAKAIPAMKKEAGPDNIDQALKKHGLDVIIAPTDSPITTVAAHAGYPIGTVPLGYLKESGRLFGLDIFGTANSEAVILGVMNALEAADSQRRRPPPLLENWESNV</sequence>
<dbReference type="InterPro" id="IPR036928">
    <property type="entry name" value="AS_sf"/>
</dbReference>
<dbReference type="Proteomes" id="UP000235672">
    <property type="component" value="Unassembled WGS sequence"/>
</dbReference>
<reference evidence="2 3" key="1">
    <citation type="submission" date="2016-05" db="EMBL/GenBank/DDBJ databases">
        <title>A degradative enzymes factory behind the ericoid mycorrhizal symbiosis.</title>
        <authorList>
            <consortium name="DOE Joint Genome Institute"/>
            <person name="Martino E."/>
            <person name="Morin E."/>
            <person name="Grelet G."/>
            <person name="Kuo A."/>
            <person name="Kohler A."/>
            <person name="Daghino S."/>
            <person name="Barry K."/>
            <person name="Choi C."/>
            <person name="Cichocki N."/>
            <person name="Clum A."/>
            <person name="Copeland A."/>
            <person name="Hainaut M."/>
            <person name="Haridas S."/>
            <person name="Labutti K."/>
            <person name="Lindquist E."/>
            <person name="Lipzen A."/>
            <person name="Khouja H.-R."/>
            <person name="Murat C."/>
            <person name="Ohm R."/>
            <person name="Olson A."/>
            <person name="Spatafora J."/>
            <person name="Veneault-Fourrey C."/>
            <person name="Henrissat B."/>
            <person name="Grigoriev I."/>
            <person name="Martin F."/>
            <person name="Perotto S."/>
        </authorList>
    </citation>
    <scope>NUCLEOTIDE SEQUENCE [LARGE SCALE GENOMIC DNA]</scope>
    <source>
        <strain evidence="2 3">UAMH 7357</strain>
    </source>
</reference>
<gene>
    <name evidence="2" type="ORF">NA56DRAFT_747349</name>
</gene>
<dbReference type="AlphaFoldDB" id="A0A2J6QB75"/>
<organism evidence="2 3">
    <name type="scientific">Hyaloscypha hepaticicola</name>
    <dbReference type="NCBI Taxonomy" id="2082293"/>
    <lineage>
        <taxon>Eukaryota</taxon>
        <taxon>Fungi</taxon>
        <taxon>Dikarya</taxon>
        <taxon>Ascomycota</taxon>
        <taxon>Pezizomycotina</taxon>
        <taxon>Leotiomycetes</taxon>
        <taxon>Helotiales</taxon>
        <taxon>Hyaloscyphaceae</taxon>
        <taxon>Hyaloscypha</taxon>
    </lineage>
</organism>
<dbReference type="Pfam" id="PF01425">
    <property type="entry name" value="Amidase"/>
    <property type="match status" value="1"/>
</dbReference>
<name>A0A2J6QB75_9HELO</name>